<evidence type="ECO:0000313" key="1">
    <source>
        <dbReference type="EMBL" id="KAK7349894.1"/>
    </source>
</evidence>
<accession>A0AAN9QWA3</accession>
<name>A0AAN9QWA3_CANGL</name>
<sequence length="225" mass="24647">MFEGPGNSRLEQAKILSNHAIEPSCVHFCGLYVSIANNGSSGNGDRRGQANLVESLTQLSIKAASTQQAPSKITTSTQISSLVKQREYRQPDGKKELFLVRVIKQENISSAVQFQALDFPLTSSYHRKGANGVLFNEDSIRANTLDGALRRSSDSKECFGVTTNVQKNKIQFALERGVLAMVAVFAVDPALPYKWATLLSIDHVIWAKMPLPSHIIPRGFELAAC</sequence>
<organism evidence="1 2">
    <name type="scientific">Canavalia gladiata</name>
    <name type="common">Sword bean</name>
    <name type="synonym">Dolichos gladiatus</name>
    <dbReference type="NCBI Taxonomy" id="3824"/>
    <lineage>
        <taxon>Eukaryota</taxon>
        <taxon>Viridiplantae</taxon>
        <taxon>Streptophyta</taxon>
        <taxon>Embryophyta</taxon>
        <taxon>Tracheophyta</taxon>
        <taxon>Spermatophyta</taxon>
        <taxon>Magnoliopsida</taxon>
        <taxon>eudicotyledons</taxon>
        <taxon>Gunneridae</taxon>
        <taxon>Pentapetalae</taxon>
        <taxon>rosids</taxon>
        <taxon>fabids</taxon>
        <taxon>Fabales</taxon>
        <taxon>Fabaceae</taxon>
        <taxon>Papilionoideae</taxon>
        <taxon>50 kb inversion clade</taxon>
        <taxon>NPAAA clade</taxon>
        <taxon>indigoferoid/millettioid clade</taxon>
        <taxon>Phaseoleae</taxon>
        <taxon>Canavalia</taxon>
    </lineage>
</organism>
<dbReference type="Proteomes" id="UP001367508">
    <property type="component" value="Unassembled WGS sequence"/>
</dbReference>
<protein>
    <submittedName>
        <fullName evidence="1">Uncharacterized protein</fullName>
    </submittedName>
</protein>
<dbReference type="EMBL" id="JAYMYQ010000002">
    <property type="protein sequence ID" value="KAK7349894.1"/>
    <property type="molecule type" value="Genomic_DNA"/>
</dbReference>
<proteinExistence type="predicted"/>
<comment type="caution">
    <text evidence="1">The sequence shown here is derived from an EMBL/GenBank/DDBJ whole genome shotgun (WGS) entry which is preliminary data.</text>
</comment>
<reference evidence="1 2" key="1">
    <citation type="submission" date="2024-01" db="EMBL/GenBank/DDBJ databases">
        <title>The genomes of 5 underutilized Papilionoideae crops provide insights into root nodulation and disease resistanc.</title>
        <authorList>
            <person name="Jiang F."/>
        </authorList>
    </citation>
    <scope>NUCLEOTIDE SEQUENCE [LARGE SCALE GENOMIC DNA]</scope>
    <source>
        <strain evidence="1">LVBAO_FW01</strain>
        <tissue evidence="1">Leaves</tissue>
    </source>
</reference>
<keyword evidence="2" id="KW-1185">Reference proteome</keyword>
<evidence type="ECO:0000313" key="2">
    <source>
        <dbReference type="Proteomes" id="UP001367508"/>
    </source>
</evidence>
<dbReference type="AlphaFoldDB" id="A0AAN9QWA3"/>
<gene>
    <name evidence="1" type="ORF">VNO77_07735</name>
</gene>